<dbReference type="InterPro" id="IPR041078">
    <property type="entry name" value="Plavaka"/>
</dbReference>
<feature type="compositionally biased region" description="Basic and acidic residues" evidence="1">
    <location>
        <begin position="23"/>
        <end position="35"/>
    </location>
</feature>
<feature type="region of interest" description="Disordered" evidence="1">
    <location>
        <begin position="1"/>
        <end position="36"/>
    </location>
</feature>
<dbReference type="OrthoDB" id="2576233at2759"/>
<gene>
    <name evidence="2" type="ORF">BT96DRAFT_828771</name>
</gene>
<keyword evidence="3" id="KW-1185">Reference proteome</keyword>
<dbReference type="Proteomes" id="UP000799118">
    <property type="component" value="Unassembled WGS sequence"/>
</dbReference>
<evidence type="ECO:0000313" key="2">
    <source>
        <dbReference type="EMBL" id="KAE9393729.1"/>
    </source>
</evidence>
<accession>A0A6A4H665</accession>
<organism evidence="2 3">
    <name type="scientific">Gymnopus androsaceus JB14</name>
    <dbReference type="NCBI Taxonomy" id="1447944"/>
    <lineage>
        <taxon>Eukaryota</taxon>
        <taxon>Fungi</taxon>
        <taxon>Dikarya</taxon>
        <taxon>Basidiomycota</taxon>
        <taxon>Agaricomycotina</taxon>
        <taxon>Agaricomycetes</taxon>
        <taxon>Agaricomycetidae</taxon>
        <taxon>Agaricales</taxon>
        <taxon>Marasmiineae</taxon>
        <taxon>Omphalotaceae</taxon>
        <taxon>Gymnopus</taxon>
    </lineage>
</organism>
<dbReference type="AlphaFoldDB" id="A0A6A4H665"/>
<reference evidence="2" key="1">
    <citation type="journal article" date="2019" name="Environ. Microbiol.">
        <title>Fungal ecological strategies reflected in gene transcription - a case study of two litter decomposers.</title>
        <authorList>
            <person name="Barbi F."/>
            <person name="Kohler A."/>
            <person name="Barry K."/>
            <person name="Baskaran P."/>
            <person name="Daum C."/>
            <person name="Fauchery L."/>
            <person name="Ihrmark K."/>
            <person name="Kuo A."/>
            <person name="LaButti K."/>
            <person name="Lipzen A."/>
            <person name="Morin E."/>
            <person name="Grigoriev I.V."/>
            <person name="Henrissat B."/>
            <person name="Lindahl B."/>
            <person name="Martin F."/>
        </authorList>
    </citation>
    <scope>NUCLEOTIDE SEQUENCE</scope>
    <source>
        <strain evidence="2">JB14</strain>
    </source>
</reference>
<dbReference type="EMBL" id="ML769565">
    <property type="protein sequence ID" value="KAE9393729.1"/>
    <property type="molecule type" value="Genomic_DNA"/>
</dbReference>
<evidence type="ECO:0000313" key="3">
    <source>
        <dbReference type="Proteomes" id="UP000799118"/>
    </source>
</evidence>
<proteinExistence type="predicted"/>
<protein>
    <submittedName>
        <fullName evidence="2">Uncharacterized protein</fullName>
    </submittedName>
</protein>
<dbReference type="Pfam" id="PF18759">
    <property type="entry name" value="Plavaka"/>
    <property type="match status" value="1"/>
</dbReference>
<sequence length="853" mass="97838">MLPKQPHIQHYPDPRAGAPIGHRTPENERYQDDLHPPAGPHNPWYPFVSEIDWNVARWAKTRGSSSTALSELLSIPGLCEKLGLSYKSANELNSIIDKNIPWTRPPFQVEEVAVQGEAFKVYFRDINSCVKALYSDPQFSKYMKYAPEKHFTDSFLETRMYHDMHTGGWWWSRQEILDRERPGATIIPVILSTDKTLVTTFRGKSAYPIYLTIGNIPKEIRRKPSYWAYILIGYLPTSKLEHIANKSSRRRTLANLFHAAMNYIVSPLATSGLDGINLTGGDGVERRGHPLFAAYCADYPEQVLVACCKTGTCAECEILREYMGNDTALHPIRDLLKILLALDKFDDEGPIEFNKACKEAGIKNIYHPFWQDLPYSNVYRSIAPDILHQLYQGVLKHLKEWVIDVFGAMEIHARCRRLPPNHHVHLFMKGISSLSRITGQEHNDISRFLLSIIIDIPLPRRLAAPRLIRSVRALIDVLYLAQYTVQTDKTLAIYQSALEQFHTDKQIFVDLGVRKDFRLPKLHFLNHYVEKCKFIGTFDNTNTEYTERLHIDLAKDAYRATNRKDKYPQMTLWLERKEKVMRHASYLDWIRDGKPKIVPMDWIPPALSYQRALHMSKHPTVRSVDLPTADRKYSVPFFNAALARFIAQLHNPALSGPLLEAAALEVDTDFKFKIGVFHLIKYTRIDPVTLVRGTADSIHIQPTSRDRRNRPVPGRFDTALIRVRDDTDEPVKAFRVGQVRLVFSLPLAIMSSLCKDVPFSKWPKHLTYIEWFSPFNKPGANHSLYKITRSVSPEGGNLASVVDLTRVVRSVALTPCFGKVADRTWTSSNVMDKCKSFFVNPFPDQHDHLLYIL</sequence>
<evidence type="ECO:0000256" key="1">
    <source>
        <dbReference type="SAM" id="MobiDB-lite"/>
    </source>
</evidence>
<name>A0A6A4H665_9AGAR</name>